<proteinExistence type="predicted"/>
<gene>
    <name evidence="1" type="ORF">FGO68_gene3391</name>
</gene>
<accession>A0A8J8NFE5</accession>
<dbReference type="AlphaFoldDB" id="A0A8J8NFE5"/>
<name>A0A8J8NFE5_HALGN</name>
<comment type="caution">
    <text evidence="1">The sequence shown here is derived from an EMBL/GenBank/DDBJ whole genome shotgun (WGS) entry which is preliminary data.</text>
</comment>
<evidence type="ECO:0000313" key="1">
    <source>
        <dbReference type="EMBL" id="TNV74033.1"/>
    </source>
</evidence>
<evidence type="ECO:0000313" key="2">
    <source>
        <dbReference type="Proteomes" id="UP000785679"/>
    </source>
</evidence>
<dbReference type="Proteomes" id="UP000785679">
    <property type="component" value="Unassembled WGS sequence"/>
</dbReference>
<sequence>MNLPLHFYSFYYLLNKFQYIDVIIFAFGEIQSRNLGIVNIRGYAISVIFKLQFQLKLNISEIRLCQYILQIRRKDNSSDFLMLMNQSHIMNYVLTFAEEQDLQSKSKVILQSTSEGMMKIIDKYEQKNISCTLLCTIQEEILEQQSFVINYGTFQKLLKLINYKSIQNFGTISEDREYFNQFE</sequence>
<organism evidence="1 2">
    <name type="scientific">Halteria grandinella</name>
    <dbReference type="NCBI Taxonomy" id="5974"/>
    <lineage>
        <taxon>Eukaryota</taxon>
        <taxon>Sar</taxon>
        <taxon>Alveolata</taxon>
        <taxon>Ciliophora</taxon>
        <taxon>Intramacronucleata</taxon>
        <taxon>Spirotrichea</taxon>
        <taxon>Stichotrichia</taxon>
        <taxon>Sporadotrichida</taxon>
        <taxon>Halteriidae</taxon>
        <taxon>Halteria</taxon>
    </lineage>
</organism>
<reference evidence="1" key="1">
    <citation type="submission" date="2019-06" db="EMBL/GenBank/DDBJ databases">
        <authorList>
            <person name="Zheng W."/>
        </authorList>
    </citation>
    <scope>NUCLEOTIDE SEQUENCE</scope>
    <source>
        <strain evidence="1">QDHG01</strain>
    </source>
</reference>
<dbReference type="EMBL" id="RRYP01017614">
    <property type="protein sequence ID" value="TNV74033.1"/>
    <property type="molecule type" value="Genomic_DNA"/>
</dbReference>
<protein>
    <submittedName>
        <fullName evidence="1">Uncharacterized protein</fullName>
    </submittedName>
</protein>
<keyword evidence="2" id="KW-1185">Reference proteome</keyword>